<dbReference type="PANTHER" id="PTHR30419">
    <property type="entry name" value="HTH-TYPE TRANSCRIPTIONAL REGULATOR YBHD"/>
    <property type="match status" value="1"/>
</dbReference>
<dbReference type="InterPro" id="IPR050950">
    <property type="entry name" value="HTH-type_LysR_regulators"/>
</dbReference>
<name>A0ABU9MVH6_9GAMM</name>
<protein>
    <submittedName>
        <fullName evidence="6">LysR family transcriptional regulator</fullName>
    </submittedName>
</protein>
<comment type="caution">
    <text evidence="6">The sequence shown here is derived from an EMBL/GenBank/DDBJ whole genome shotgun (WGS) entry which is preliminary data.</text>
</comment>
<dbReference type="Proteomes" id="UP001447008">
    <property type="component" value="Unassembled WGS sequence"/>
</dbReference>
<dbReference type="EMBL" id="JBCGCU010000001">
    <property type="protein sequence ID" value="MEM0514025.1"/>
    <property type="molecule type" value="Genomic_DNA"/>
</dbReference>
<dbReference type="Pfam" id="PF03466">
    <property type="entry name" value="LysR_substrate"/>
    <property type="match status" value="1"/>
</dbReference>
<reference evidence="6 7" key="1">
    <citation type="submission" date="2024-03" db="EMBL/GenBank/DDBJ databases">
        <title>Pseudoalteromonas qingdaonensis sp. nov., isolated from the intestines of marine benthic organisms.</title>
        <authorList>
            <person name="Lin X."/>
            <person name="Fang S."/>
            <person name="Hu X."/>
        </authorList>
    </citation>
    <scope>NUCLEOTIDE SEQUENCE [LARGE SCALE GENOMIC DNA]</scope>
    <source>
        <strain evidence="6 7">YIC-827</strain>
    </source>
</reference>
<keyword evidence="2" id="KW-0805">Transcription regulation</keyword>
<evidence type="ECO:0000313" key="6">
    <source>
        <dbReference type="EMBL" id="MEM0514025.1"/>
    </source>
</evidence>
<evidence type="ECO:0000256" key="3">
    <source>
        <dbReference type="ARBA" id="ARBA00023125"/>
    </source>
</evidence>
<proteinExistence type="inferred from homology"/>
<evidence type="ECO:0000313" key="7">
    <source>
        <dbReference type="Proteomes" id="UP001447008"/>
    </source>
</evidence>
<dbReference type="PROSITE" id="PS50931">
    <property type="entry name" value="HTH_LYSR"/>
    <property type="match status" value="1"/>
</dbReference>
<dbReference type="InterPro" id="IPR005119">
    <property type="entry name" value="LysR_subst-bd"/>
</dbReference>
<accession>A0ABU9MVH6</accession>
<organism evidence="6 7">
    <name type="scientific">Pseudoalteromonas qingdaonensis</name>
    <dbReference type="NCBI Taxonomy" id="3131913"/>
    <lineage>
        <taxon>Bacteria</taxon>
        <taxon>Pseudomonadati</taxon>
        <taxon>Pseudomonadota</taxon>
        <taxon>Gammaproteobacteria</taxon>
        <taxon>Alteromonadales</taxon>
        <taxon>Pseudoalteromonadaceae</taxon>
        <taxon>Pseudoalteromonas</taxon>
    </lineage>
</organism>
<sequence>MRFEQLKQFLALGSLRHFRQAAEQTNISTSALTRSIQTLEQEVGHQLVKRSTRSVILTEQGEMFLHFCRRTLDEYNQVIQRLDHSQGKRDNLLVVGYTNSASTIVPVSCGQFMARHPEIKIEMQLQESDALSSMLKRGEIDIYVSEEGQDNTIDLHLPDQLLLFARQDHPLANQECITLDDLAPYPLFGCFSQSLHVQSMITEAAQMLNKGDDIRLGSLSEIINCVNNNRCIAIAAIEHAKILSARPELVQIRSNSNASQARFVVKTQQASQPHSHLDELLTVITQTANALGLEA</sequence>
<dbReference type="InterPro" id="IPR000847">
    <property type="entry name" value="LysR_HTH_N"/>
</dbReference>
<gene>
    <name evidence="6" type="ORF">WCN91_00990</name>
</gene>
<dbReference type="InterPro" id="IPR036388">
    <property type="entry name" value="WH-like_DNA-bd_sf"/>
</dbReference>
<dbReference type="SUPFAM" id="SSF53850">
    <property type="entry name" value="Periplasmic binding protein-like II"/>
    <property type="match status" value="1"/>
</dbReference>
<keyword evidence="4" id="KW-0804">Transcription</keyword>
<keyword evidence="7" id="KW-1185">Reference proteome</keyword>
<evidence type="ECO:0000256" key="4">
    <source>
        <dbReference type="ARBA" id="ARBA00023163"/>
    </source>
</evidence>
<evidence type="ECO:0000256" key="1">
    <source>
        <dbReference type="ARBA" id="ARBA00009437"/>
    </source>
</evidence>
<evidence type="ECO:0000256" key="2">
    <source>
        <dbReference type="ARBA" id="ARBA00023015"/>
    </source>
</evidence>
<dbReference type="RefSeq" id="WP_342675567.1">
    <property type="nucleotide sequence ID" value="NZ_JBCGCU010000001.1"/>
</dbReference>
<dbReference type="InterPro" id="IPR036390">
    <property type="entry name" value="WH_DNA-bd_sf"/>
</dbReference>
<dbReference type="Pfam" id="PF00126">
    <property type="entry name" value="HTH_1"/>
    <property type="match status" value="1"/>
</dbReference>
<dbReference type="Gene3D" id="3.40.190.290">
    <property type="match status" value="1"/>
</dbReference>
<dbReference type="Gene3D" id="1.10.10.10">
    <property type="entry name" value="Winged helix-like DNA-binding domain superfamily/Winged helix DNA-binding domain"/>
    <property type="match status" value="1"/>
</dbReference>
<comment type="similarity">
    <text evidence="1">Belongs to the LysR transcriptional regulatory family.</text>
</comment>
<dbReference type="SUPFAM" id="SSF46785">
    <property type="entry name" value="Winged helix' DNA-binding domain"/>
    <property type="match status" value="1"/>
</dbReference>
<feature type="domain" description="HTH lysR-type" evidence="5">
    <location>
        <begin position="1"/>
        <end position="58"/>
    </location>
</feature>
<keyword evidence="3" id="KW-0238">DNA-binding</keyword>
<evidence type="ECO:0000259" key="5">
    <source>
        <dbReference type="PROSITE" id="PS50931"/>
    </source>
</evidence>